<reference evidence="1 2" key="1">
    <citation type="submission" date="2020-08" db="EMBL/GenBank/DDBJ databases">
        <title>Genomic Encyclopedia of Type Strains, Phase IV (KMG-V): Genome sequencing to study the core and pangenomes of soil and plant-associated prokaryotes.</title>
        <authorList>
            <person name="Whitman W."/>
        </authorList>
    </citation>
    <scope>NUCLEOTIDE SEQUENCE [LARGE SCALE GENOMIC DNA]</scope>
    <source>
        <strain evidence="1 2">M8UP14</strain>
    </source>
</reference>
<accession>A0A7W7ZEA0</accession>
<evidence type="ECO:0000313" key="1">
    <source>
        <dbReference type="EMBL" id="MBB5058153.1"/>
    </source>
</evidence>
<sequence length="70" mass="7427">MDQNQTARRTEDIALDLLKFVAATANVGGKSTGSTTGFGIPSSAKPEDQVTSLLELYAKCRQAVEAPLED</sequence>
<proteinExistence type="predicted"/>
<name>A0A7W7ZEA0_9BACT</name>
<organism evidence="1 2">
    <name type="scientific">Granulicella aggregans</name>
    <dbReference type="NCBI Taxonomy" id="474949"/>
    <lineage>
        <taxon>Bacteria</taxon>
        <taxon>Pseudomonadati</taxon>
        <taxon>Acidobacteriota</taxon>
        <taxon>Terriglobia</taxon>
        <taxon>Terriglobales</taxon>
        <taxon>Acidobacteriaceae</taxon>
        <taxon>Granulicella</taxon>
    </lineage>
</organism>
<dbReference type="RefSeq" id="WP_184217616.1">
    <property type="nucleotide sequence ID" value="NZ_JACHIP010000004.1"/>
</dbReference>
<gene>
    <name evidence="1" type="ORF">HDF16_002867</name>
</gene>
<dbReference type="EMBL" id="JACHIP010000004">
    <property type="protein sequence ID" value="MBB5058153.1"/>
    <property type="molecule type" value="Genomic_DNA"/>
</dbReference>
<dbReference type="AlphaFoldDB" id="A0A7W7ZEA0"/>
<dbReference type="Proteomes" id="UP000540989">
    <property type="component" value="Unassembled WGS sequence"/>
</dbReference>
<evidence type="ECO:0000313" key="2">
    <source>
        <dbReference type="Proteomes" id="UP000540989"/>
    </source>
</evidence>
<keyword evidence="2" id="KW-1185">Reference proteome</keyword>
<comment type="caution">
    <text evidence="1">The sequence shown here is derived from an EMBL/GenBank/DDBJ whole genome shotgun (WGS) entry which is preliminary data.</text>
</comment>
<protein>
    <submittedName>
        <fullName evidence="1">Uncharacterized protein</fullName>
    </submittedName>
</protein>